<sequence>MKRHHTPAALRARLRPRVPAAAALAACLGAGAAHAQPEQPATLPAVQVLGTGETATGPVDGYVARRSATGTKTDTPLSETPQAITVIPREQIIDQGSQNVQDTMNYAAGVRPNAYGVDNRGDYVRVRGVEPVQYLDGLRQFFNYNNPRTEVYGLERVEVLRGPASMLYGQGSTGGIVNLVSKRPQAEQQGEIGVQLGNFNRREIQADITGPLTEDGQWLYRVVALGRDSDTQVQYAQDDRMFLAPSLTWQPSAATSLTLLASWQKDRSGTTQSFLPWSGTVDHNPNGRIPTRRFASEPGFDAYDTEQFNVGWLFEHQFNDTWKVRQSFRNTVSSVDYKSLYPNVYGDRRGDSYIDDAQTTVDRYYYINKPRMRTLLADQNLEGKLNWGRTQHTVIVGMDYTRYRETSQSDSGLGSPLNLYHPVYGNAPDYTLTDTPKQRQQQIGFYAQDQITFDKNWILLAGIRRDRVESTTEGQDKETDQATTKRFGLMYAADNGWSPYVSYSESFTPIAGADFYNQRWKPMRGKQWEVGLKYMPPGADLEFTAAAYDLRESNRQTNDPDNPNNQIQAGKTRTRGVELEMRGRVTQNVDVIANYIYTDIDPQLEGMPKHMASLWGKYRFTLAGQPGFAVGAGTRFLSKFRDGGAPETPSVTLFDAMVSYTNGPWRYALNVNNIADRTYEVVCLDRGDCFYGARRTVMLSGAYRF</sequence>
<name>A0ABM8LAS9_9BURK</name>
<evidence type="ECO:0000256" key="6">
    <source>
        <dbReference type="ARBA" id="ARBA00022692"/>
    </source>
</evidence>
<evidence type="ECO:0000256" key="11">
    <source>
        <dbReference type="ARBA" id="ARBA00023136"/>
    </source>
</evidence>
<keyword evidence="6 14" id="KW-0812">Transmembrane</keyword>
<dbReference type="PANTHER" id="PTHR32552">
    <property type="entry name" value="FERRICHROME IRON RECEPTOR-RELATED"/>
    <property type="match status" value="1"/>
</dbReference>
<dbReference type="CDD" id="cd01347">
    <property type="entry name" value="ligand_gated_channel"/>
    <property type="match status" value="1"/>
</dbReference>
<keyword evidence="3 14" id="KW-0813">Transport</keyword>
<dbReference type="PROSITE" id="PS52016">
    <property type="entry name" value="TONB_DEPENDENT_REC_3"/>
    <property type="match status" value="1"/>
</dbReference>
<keyword evidence="13 14" id="KW-0998">Cell outer membrane</keyword>
<comment type="subcellular location">
    <subcellularLocation>
        <location evidence="1 14">Cell outer membrane</location>
        <topology evidence="1 14">Multi-pass membrane protein</topology>
    </subcellularLocation>
</comment>
<dbReference type="InterPro" id="IPR012910">
    <property type="entry name" value="Plug_dom"/>
</dbReference>
<evidence type="ECO:0000256" key="10">
    <source>
        <dbReference type="ARBA" id="ARBA00023077"/>
    </source>
</evidence>
<keyword evidence="21" id="KW-1185">Reference proteome</keyword>
<evidence type="ECO:0000256" key="5">
    <source>
        <dbReference type="ARBA" id="ARBA00022496"/>
    </source>
</evidence>
<dbReference type="SUPFAM" id="SSF56935">
    <property type="entry name" value="Porins"/>
    <property type="match status" value="1"/>
</dbReference>
<evidence type="ECO:0000256" key="15">
    <source>
        <dbReference type="RuleBase" id="RU003357"/>
    </source>
</evidence>
<dbReference type="Gene3D" id="2.40.170.20">
    <property type="entry name" value="TonB-dependent receptor, beta-barrel domain"/>
    <property type="match status" value="1"/>
</dbReference>
<dbReference type="Gene3D" id="2.170.130.10">
    <property type="entry name" value="TonB-dependent receptor, plug domain"/>
    <property type="match status" value="1"/>
</dbReference>
<evidence type="ECO:0000256" key="8">
    <source>
        <dbReference type="ARBA" id="ARBA00023004"/>
    </source>
</evidence>
<dbReference type="InterPro" id="IPR037066">
    <property type="entry name" value="Plug_dom_sf"/>
</dbReference>
<evidence type="ECO:0000313" key="20">
    <source>
        <dbReference type="EMBL" id="CAB3845995.1"/>
    </source>
</evidence>
<dbReference type="Proteomes" id="UP000507140">
    <property type="component" value="Unassembled WGS sequence"/>
</dbReference>
<dbReference type="InterPro" id="IPR036942">
    <property type="entry name" value="Beta-barrel_TonB_sf"/>
</dbReference>
<comment type="caution">
    <text evidence="20">The sequence shown here is derived from an EMBL/GenBank/DDBJ whole genome shotgun (WGS) entry which is preliminary data.</text>
</comment>
<dbReference type="Pfam" id="PF07715">
    <property type="entry name" value="Plug"/>
    <property type="match status" value="1"/>
</dbReference>
<reference evidence="20 21" key="1">
    <citation type="submission" date="2020-04" db="EMBL/GenBank/DDBJ databases">
        <authorList>
            <person name="De Canck E."/>
        </authorList>
    </citation>
    <scope>NUCLEOTIDE SEQUENCE [LARGE SCALE GENOMIC DNA]</scope>
    <source>
        <strain evidence="20 21">LMG 3415</strain>
    </source>
</reference>
<evidence type="ECO:0000256" key="13">
    <source>
        <dbReference type="ARBA" id="ARBA00023237"/>
    </source>
</evidence>
<evidence type="ECO:0000256" key="1">
    <source>
        <dbReference type="ARBA" id="ARBA00004571"/>
    </source>
</evidence>
<evidence type="ECO:0000256" key="9">
    <source>
        <dbReference type="ARBA" id="ARBA00023065"/>
    </source>
</evidence>
<feature type="domain" description="TonB-dependent receptor plug" evidence="19">
    <location>
        <begin position="77"/>
        <end position="176"/>
    </location>
</feature>
<protein>
    <submittedName>
        <fullName evidence="20">Ferrichrome outer membrane transporter/phage receptor</fullName>
    </submittedName>
</protein>
<evidence type="ECO:0000259" key="19">
    <source>
        <dbReference type="Pfam" id="PF07715"/>
    </source>
</evidence>
<feature type="domain" description="TonB-dependent receptor-like beta-barrel" evidence="18">
    <location>
        <begin position="248"/>
        <end position="674"/>
    </location>
</feature>
<gene>
    <name evidence="20" type="primary">fhuA_1</name>
    <name evidence="20" type="ORF">LMG3415_01677</name>
</gene>
<dbReference type="InterPro" id="IPR010105">
    <property type="entry name" value="TonB_sidphr_rcpt"/>
</dbReference>
<keyword evidence="10 15" id="KW-0798">TonB box</keyword>
<feature type="signal peptide" evidence="17">
    <location>
        <begin position="1"/>
        <end position="35"/>
    </location>
</feature>
<dbReference type="Pfam" id="PF00593">
    <property type="entry name" value="TonB_dep_Rec_b-barrel"/>
    <property type="match status" value="1"/>
</dbReference>
<dbReference type="InterPro" id="IPR000531">
    <property type="entry name" value="Beta-barrel_TonB"/>
</dbReference>
<evidence type="ECO:0000313" key="21">
    <source>
        <dbReference type="Proteomes" id="UP000507140"/>
    </source>
</evidence>
<proteinExistence type="inferred from homology"/>
<evidence type="ECO:0000256" key="14">
    <source>
        <dbReference type="PROSITE-ProRule" id="PRU01360"/>
    </source>
</evidence>
<evidence type="ECO:0000256" key="17">
    <source>
        <dbReference type="SAM" id="SignalP"/>
    </source>
</evidence>
<keyword evidence="11 14" id="KW-0472">Membrane</keyword>
<dbReference type="PANTHER" id="PTHR32552:SF68">
    <property type="entry name" value="FERRICHROME OUTER MEMBRANE TRANSPORTER_PHAGE RECEPTOR"/>
    <property type="match status" value="1"/>
</dbReference>
<keyword evidence="4 14" id="KW-1134">Transmembrane beta strand</keyword>
<accession>A0ABM8LAS9</accession>
<comment type="similarity">
    <text evidence="2 14 15">Belongs to the TonB-dependent receptor family.</text>
</comment>
<feature type="region of interest" description="Disordered" evidence="16">
    <location>
        <begin position="553"/>
        <end position="574"/>
    </location>
</feature>
<evidence type="ECO:0000259" key="18">
    <source>
        <dbReference type="Pfam" id="PF00593"/>
    </source>
</evidence>
<keyword evidence="8" id="KW-0408">Iron</keyword>
<evidence type="ECO:0000256" key="7">
    <source>
        <dbReference type="ARBA" id="ARBA00022729"/>
    </source>
</evidence>
<evidence type="ECO:0000256" key="12">
    <source>
        <dbReference type="ARBA" id="ARBA00023170"/>
    </source>
</evidence>
<dbReference type="RefSeq" id="WP_415803830.1">
    <property type="nucleotide sequence ID" value="NZ_CADIKR010000002.1"/>
</dbReference>
<feature type="compositionally biased region" description="Polar residues" evidence="16">
    <location>
        <begin position="555"/>
        <end position="571"/>
    </location>
</feature>
<dbReference type="InterPro" id="IPR039426">
    <property type="entry name" value="TonB-dep_rcpt-like"/>
</dbReference>
<keyword evidence="5" id="KW-0410">Iron transport</keyword>
<feature type="chain" id="PRO_5045946810" evidence="17">
    <location>
        <begin position="36"/>
        <end position="705"/>
    </location>
</feature>
<organism evidence="20 21">
    <name type="scientific">Achromobacter mucicolens</name>
    <dbReference type="NCBI Taxonomy" id="1389922"/>
    <lineage>
        <taxon>Bacteria</taxon>
        <taxon>Pseudomonadati</taxon>
        <taxon>Pseudomonadota</taxon>
        <taxon>Betaproteobacteria</taxon>
        <taxon>Burkholderiales</taxon>
        <taxon>Alcaligenaceae</taxon>
        <taxon>Achromobacter</taxon>
    </lineage>
</organism>
<dbReference type="NCBIfam" id="TIGR01783">
    <property type="entry name" value="TonB-siderophor"/>
    <property type="match status" value="1"/>
</dbReference>
<dbReference type="EMBL" id="CADIKR010000002">
    <property type="protein sequence ID" value="CAB3845995.1"/>
    <property type="molecule type" value="Genomic_DNA"/>
</dbReference>
<evidence type="ECO:0000256" key="2">
    <source>
        <dbReference type="ARBA" id="ARBA00009810"/>
    </source>
</evidence>
<evidence type="ECO:0000256" key="3">
    <source>
        <dbReference type="ARBA" id="ARBA00022448"/>
    </source>
</evidence>
<evidence type="ECO:0000256" key="4">
    <source>
        <dbReference type="ARBA" id="ARBA00022452"/>
    </source>
</evidence>
<keyword evidence="9" id="KW-0406">Ion transport</keyword>
<keyword evidence="7 17" id="KW-0732">Signal</keyword>
<keyword evidence="12 20" id="KW-0675">Receptor</keyword>
<evidence type="ECO:0000256" key="16">
    <source>
        <dbReference type="SAM" id="MobiDB-lite"/>
    </source>
</evidence>